<dbReference type="EMBL" id="AMFJ01000356">
    <property type="protein sequence ID" value="EKE28295.1"/>
    <property type="molecule type" value="Genomic_DNA"/>
</dbReference>
<dbReference type="PANTHER" id="PTHR43170">
    <property type="entry name" value="GMP REDUCTASE"/>
    <property type="match status" value="1"/>
</dbReference>
<evidence type="ECO:0000256" key="6">
    <source>
        <dbReference type="PIRSR" id="PIRSR000130-3"/>
    </source>
</evidence>
<name>K2GXW0_9BACT</name>
<evidence type="ECO:0000259" key="9">
    <source>
        <dbReference type="Pfam" id="PF00571"/>
    </source>
</evidence>
<keyword evidence="3" id="KW-0521">NADP</keyword>
<dbReference type="PIRSF" id="PIRSF000130">
    <property type="entry name" value="IMPDH"/>
    <property type="match status" value="1"/>
</dbReference>
<dbReference type="Pfam" id="PF00478">
    <property type="entry name" value="IMPDH"/>
    <property type="match status" value="1"/>
</dbReference>
<keyword evidence="7" id="KW-0630">Potassium</keyword>
<evidence type="ECO:0000313" key="10">
    <source>
        <dbReference type="EMBL" id="EKE28295.1"/>
    </source>
</evidence>
<evidence type="ECO:0000256" key="3">
    <source>
        <dbReference type="ARBA" id="ARBA00022857"/>
    </source>
</evidence>
<evidence type="ECO:0000256" key="2">
    <source>
        <dbReference type="ARBA" id="ARBA00015800"/>
    </source>
</evidence>
<dbReference type="Pfam" id="PF00571">
    <property type="entry name" value="CBS"/>
    <property type="match status" value="2"/>
</dbReference>
<comment type="caution">
    <text evidence="10">The sequence shown here is derived from an EMBL/GenBank/DDBJ whole genome shotgun (WGS) entry which is preliminary data.</text>
</comment>
<dbReference type="AlphaFoldDB" id="K2GXW0"/>
<feature type="binding site" evidence="6">
    <location>
        <begin position="246"/>
        <end position="248"/>
    </location>
    <ligand>
        <name>NAD(+)</name>
        <dbReference type="ChEBI" id="CHEBI:57540"/>
    </ligand>
</feature>
<dbReference type="InterPro" id="IPR005990">
    <property type="entry name" value="IMP_DH"/>
</dbReference>
<protein>
    <recommendedName>
        <fullName evidence="2">GMP reductase</fullName>
        <ecNumber evidence="1">1.7.1.7</ecNumber>
    </recommendedName>
</protein>
<keyword evidence="6" id="KW-0520">NAD</keyword>
<dbReference type="SUPFAM" id="SSF54631">
    <property type="entry name" value="CBS-domain pair"/>
    <property type="match status" value="1"/>
</dbReference>
<dbReference type="CDD" id="cd02205">
    <property type="entry name" value="CBS_pair_SF"/>
    <property type="match status" value="1"/>
</dbReference>
<keyword evidence="5" id="KW-0129">CBS domain</keyword>
<proteinExistence type="predicted"/>
<dbReference type="GO" id="GO:0003920">
    <property type="term" value="F:GMP reductase activity"/>
    <property type="evidence" value="ECO:0007669"/>
    <property type="project" value="UniProtKB-EC"/>
</dbReference>
<dbReference type="InterPro" id="IPR050139">
    <property type="entry name" value="GMP_reductase"/>
</dbReference>
<feature type="domain" description="CBS" evidence="9">
    <location>
        <begin position="164"/>
        <end position="199"/>
    </location>
</feature>
<organism evidence="10">
    <name type="scientific">uncultured bacterium</name>
    <name type="common">gcode 4</name>
    <dbReference type="NCBI Taxonomy" id="1234023"/>
    <lineage>
        <taxon>Bacteria</taxon>
        <taxon>environmental samples</taxon>
    </lineage>
</organism>
<feature type="domain" description="CBS" evidence="9">
    <location>
        <begin position="99"/>
        <end position="144"/>
    </location>
</feature>
<dbReference type="InterPro" id="IPR046342">
    <property type="entry name" value="CBS_dom_sf"/>
</dbReference>
<evidence type="ECO:0000256" key="5">
    <source>
        <dbReference type="ARBA" id="ARBA00023122"/>
    </source>
</evidence>
<dbReference type="SUPFAM" id="SSF51412">
    <property type="entry name" value="Inosine monophosphate dehydrogenase (IMPDH)"/>
    <property type="match status" value="1"/>
</dbReference>
<feature type="domain" description="IMP dehydrogenase/GMP reductase" evidence="8">
    <location>
        <begin position="13"/>
        <end position="476"/>
    </location>
</feature>
<dbReference type="SMART" id="SM01240">
    <property type="entry name" value="IMPDH"/>
    <property type="match status" value="1"/>
</dbReference>
<dbReference type="InterPro" id="IPR000644">
    <property type="entry name" value="CBS_dom"/>
</dbReference>
<evidence type="ECO:0000256" key="1">
    <source>
        <dbReference type="ARBA" id="ARBA00012678"/>
    </source>
</evidence>
<dbReference type="GO" id="GO:0006164">
    <property type="term" value="P:purine nucleotide biosynthetic process"/>
    <property type="evidence" value="ECO:0007669"/>
    <property type="project" value="InterPro"/>
</dbReference>
<feature type="binding site" description="in other chain" evidence="7">
    <location>
        <position position="304"/>
    </location>
    <ligand>
        <name>K(+)</name>
        <dbReference type="ChEBI" id="CHEBI:29103"/>
        <note>ligand shared between two tetrameric partners</note>
    </ligand>
</feature>
<evidence type="ECO:0000259" key="8">
    <source>
        <dbReference type="Pfam" id="PF00478"/>
    </source>
</evidence>
<dbReference type="InterPro" id="IPR013785">
    <property type="entry name" value="Aldolase_TIM"/>
</dbReference>
<dbReference type="PANTHER" id="PTHR43170:SF5">
    <property type="entry name" value="GMP REDUCTASE"/>
    <property type="match status" value="1"/>
</dbReference>
<dbReference type="GO" id="GO:0005829">
    <property type="term" value="C:cytosol"/>
    <property type="evidence" value="ECO:0007669"/>
    <property type="project" value="TreeGrafter"/>
</dbReference>
<keyword evidence="4" id="KW-0560">Oxidoreductase</keyword>
<evidence type="ECO:0000256" key="7">
    <source>
        <dbReference type="PIRSR" id="PIRSR000130-4"/>
    </source>
</evidence>
<dbReference type="EC" id="1.7.1.7" evidence="1"/>
<gene>
    <name evidence="10" type="ORF">ACD_3C00082G0007</name>
</gene>
<accession>K2GXW0</accession>
<dbReference type="GO" id="GO:0003938">
    <property type="term" value="F:IMP dehydrogenase activity"/>
    <property type="evidence" value="ECO:0007669"/>
    <property type="project" value="InterPro"/>
</dbReference>
<dbReference type="InterPro" id="IPR001093">
    <property type="entry name" value="IMP_DH_GMPRt"/>
</dbReference>
<reference evidence="10" key="1">
    <citation type="journal article" date="2012" name="Science">
        <title>Fermentation, hydrogen, and sulfur metabolism in multiple uncultivated bacterial phyla.</title>
        <authorList>
            <person name="Wrighton K.C."/>
            <person name="Thomas B.C."/>
            <person name="Sharon I."/>
            <person name="Miller C.S."/>
            <person name="Castelle C.J."/>
            <person name="VerBerkmoes N.C."/>
            <person name="Wilkins M.J."/>
            <person name="Hettich R.L."/>
            <person name="Lipton M.S."/>
            <person name="Williams K.H."/>
            <person name="Long P.E."/>
            <person name="Banfield J.F."/>
        </authorList>
    </citation>
    <scope>NUCLEOTIDE SEQUENCE [LARGE SCALE GENOMIC DNA]</scope>
</reference>
<sequence length="480" mass="57818">MRFNNPIYENEELAYEDVFLFQNYFEWTSRFWWIDIKPLFSFWTSIPVISANMNAVTGKRMCEALARLGGLWILPQDMDIETMTRIVSEIKSASIKFDTPITVKAHHTIRDALWIIYKRSHNAVIMIDDDNRPIWIFTLKDFADLDQYTQLWSLKKSFLLTWTEDITDEEAFNLMEEKWISSLPIVCENWILLGILTKKQTVRNSIYKPTLDKDWKLDLGVALWINQFMDKARALINLWVSIFVLDTAHWYQKKMLDAIKQFRSEFWSEPILIAWNVITEEWTRTLIEAGANWVKVWVWPWAMCTTRMKTGVWRPQFTAVRKCSLEAKRLGWFIWADWWIKEPRDLVLALAAWANHVMIWTVFTWTYESTWDIKFDESWKMYKANYWMASRKAVTLRNSGLSNFELARKALFKEWISTSKIFIKEGREWVGDIVDEFMTWLRSSMTYIWWTDLEKFNEKSIIWIQTNAWFFEWTPHWKVR</sequence>
<dbReference type="Gene3D" id="3.20.20.70">
    <property type="entry name" value="Aldolase class I"/>
    <property type="match status" value="1"/>
</dbReference>
<evidence type="ECO:0000256" key="4">
    <source>
        <dbReference type="ARBA" id="ARBA00023002"/>
    </source>
</evidence>